<feature type="transmembrane region" description="Helical" evidence="9">
    <location>
        <begin position="541"/>
        <end position="562"/>
    </location>
</feature>
<feature type="domain" description="C3H1-type" evidence="10">
    <location>
        <begin position="195"/>
        <end position="219"/>
    </location>
</feature>
<evidence type="ECO:0000259" key="10">
    <source>
        <dbReference type="PROSITE" id="PS50103"/>
    </source>
</evidence>
<sequence>MSTIELTPEEARERLVLKAKERKQRIESNHEKASGIIQSGDESFNKGNFTEALEFYSQAVQLWNTNIHLLVKLATAHVKCKQFKEAVTAATRALYMDPSNPDARFQRGLARLELHKAGLALIDLETVLEINPTYPGLTSALERVKKQLNSRKMKKKTRAKEIDEELMGPLLEEDGIEEADLSDSEESKMVGNGIPCRHYNKKPAGCREGLNCKWMHAPDETSVRDTTGRNVCIYHLLDSCRFGEKCFYSHDKEWLPPNGWWTDPYKVAVMEEIVDMARMKARIQQHNFQRSERENRYSQRSRGRKNLHTAASSSSGVPASMMMSMDAYDNDLDDFRMQHCGFSQGDVEELMCQGVKPWDDDVWDVLHALSSVKLRVRPTLTPQWLPLTHSLTTCLYTYLHFYDRVYLATSDRHYHSYKIHKVTQIHLRPRPTGPNCETVVQPVGSVRRRGSKLAKVESRPTKDRRIEKSREGYQIALILSNSGSVARDHLASERTFLAYVRTSLATASMGVALVQLFTIANSIGTVKTPQQQFLGKFATPLGATLILFGLIMLCLGCLRYFTIQTALTRGVFPAAQLTITFIAVVGTAITGIIFGVLIKGREGS</sequence>
<evidence type="ECO:0000256" key="4">
    <source>
        <dbReference type="ARBA" id="ARBA00022989"/>
    </source>
</evidence>
<dbReference type="PROSITE" id="PS50103">
    <property type="entry name" value="ZF_C3H1"/>
    <property type="match status" value="2"/>
</dbReference>
<feature type="zinc finger region" description="C3H1-type" evidence="7">
    <location>
        <begin position="195"/>
        <end position="219"/>
    </location>
</feature>
<comment type="caution">
    <text evidence="11">The sequence shown here is derived from an EMBL/GenBank/DDBJ whole genome shotgun (WGS) entry which is preliminary data.</text>
</comment>
<evidence type="ECO:0000256" key="5">
    <source>
        <dbReference type="ARBA" id="ARBA00023136"/>
    </source>
</evidence>
<name>A0A8H7EYL3_AGABI</name>
<feature type="transmembrane region" description="Helical" evidence="9">
    <location>
        <begin position="496"/>
        <end position="520"/>
    </location>
</feature>
<feature type="domain" description="C3H1-type" evidence="10">
    <location>
        <begin position="226"/>
        <end position="253"/>
    </location>
</feature>
<dbReference type="InterPro" id="IPR000571">
    <property type="entry name" value="Znf_CCCH"/>
</dbReference>
<evidence type="ECO:0000256" key="3">
    <source>
        <dbReference type="ARBA" id="ARBA00022692"/>
    </source>
</evidence>
<dbReference type="PANTHER" id="PTHR34187:SF2">
    <property type="entry name" value="DUF202 DOMAIN-CONTAINING PROTEIN"/>
    <property type="match status" value="1"/>
</dbReference>
<dbReference type="Pfam" id="PF02656">
    <property type="entry name" value="DUF202"/>
    <property type="match status" value="1"/>
</dbReference>
<feature type="zinc finger region" description="C3H1-type" evidence="7">
    <location>
        <begin position="226"/>
        <end position="253"/>
    </location>
</feature>
<evidence type="ECO:0000256" key="8">
    <source>
        <dbReference type="SAM" id="MobiDB-lite"/>
    </source>
</evidence>
<organism evidence="11 12">
    <name type="scientific">Agaricus bisporus var. burnettii</name>
    <dbReference type="NCBI Taxonomy" id="192524"/>
    <lineage>
        <taxon>Eukaryota</taxon>
        <taxon>Fungi</taxon>
        <taxon>Dikarya</taxon>
        <taxon>Basidiomycota</taxon>
        <taxon>Agaricomycotina</taxon>
        <taxon>Agaricomycetes</taxon>
        <taxon>Agaricomycetidae</taxon>
        <taxon>Agaricales</taxon>
        <taxon>Agaricineae</taxon>
        <taxon>Agaricaceae</taxon>
        <taxon>Agaricus</taxon>
    </lineage>
</organism>
<dbReference type="AlphaFoldDB" id="A0A8H7EYL3"/>
<dbReference type="InterPro" id="IPR052053">
    <property type="entry name" value="IM_YidH-like"/>
</dbReference>
<dbReference type="SUPFAM" id="SSF48452">
    <property type="entry name" value="TPR-like"/>
    <property type="match status" value="1"/>
</dbReference>
<evidence type="ECO:0000313" key="11">
    <source>
        <dbReference type="EMBL" id="KAF7767883.1"/>
    </source>
</evidence>
<evidence type="ECO:0000256" key="1">
    <source>
        <dbReference type="ARBA" id="ARBA00004651"/>
    </source>
</evidence>
<dbReference type="InterPro" id="IPR011990">
    <property type="entry name" value="TPR-like_helical_dom_sf"/>
</dbReference>
<comment type="subcellular location">
    <subcellularLocation>
        <location evidence="1">Cell membrane</location>
        <topology evidence="1">Multi-pass membrane protein</topology>
    </subcellularLocation>
</comment>
<dbReference type="Proteomes" id="UP000629468">
    <property type="component" value="Unassembled WGS sequence"/>
</dbReference>
<keyword evidence="7" id="KW-0863">Zinc-finger</keyword>
<evidence type="ECO:0000313" key="12">
    <source>
        <dbReference type="Proteomes" id="UP000629468"/>
    </source>
</evidence>
<dbReference type="EMBL" id="JABXXO010000010">
    <property type="protein sequence ID" value="KAF7767883.1"/>
    <property type="molecule type" value="Genomic_DNA"/>
</dbReference>
<dbReference type="GO" id="GO:0008270">
    <property type="term" value="F:zinc ion binding"/>
    <property type="evidence" value="ECO:0007669"/>
    <property type="project" value="UniProtKB-KW"/>
</dbReference>
<keyword evidence="4 9" id="KW-1133">Transmembrane helix</keyword>
<dbReference type="InterPro" id="IPR003807">
    <property type="entry name" value="DUF202"/>
</dbReference>
<evidence type="ECO:0000256" key="7">
    <source>
        <dbReference type="PROSITE-ProRule" id="PRU00723"/>
    </source>
</evidence>
<feature type="transmembrane region" description="Helical" evidence="9">
    <location>
        <begin position="574"/>
        <end position="598"/>
    </location>
</feature>
<feature type="repeat" description="TPR" evidence="6">
    <location>
        <begin position="67"/>
        <end position="100"/>
    </location>
</feature>
<keyword evidence="7" id="KW-0479">Metal-binding</keyword>
<dbReference type="PROSITE" id="PS50005">
    <property type="entry name" value="TPR"/>
    <property type="match status" value="1"/>
</dbReference>
<accession>A0A8H7EYL3</accession>
<feature type="region of interest" description="Disordered" evidence="8">
    <location>
        <begin position="284"/>
        <end position="317"/>
    </location>
</feature>
<keyword evidence="5 9" id="KW-0472">Membrane</keyword>
<keyword evidence="2" id="KW-1003">Cell membrane</keyword>
<gene>
    <name evidence="11" type="ORF">Agabi119p4_7126</name>
</gene>
<dbReference type="Pfam" id="PF14559">
    <property type="entry name" value="TPR_19"/>
    <property type="match status" value="1"/>
</dbReference>
<reference evidence="11 12" key="1">
    <citation type="journal article" name="Sci. Rep.">
        <title>Telomere-to-telomere assembled and centromere annotated genomes of the two main subspecies of the button mushroom Agaricus bisporus reveal especially polymorphic chromosome ends.</title>
        <authorList>
            <person name="Sonnenberg A.S.M."/>
            <person name="Sedaghat-Telgerd N."/>
            <person name="Lavrijssen B."/>
            <person name="Ohm R.A."/>
            <person name="Hendrickx P.M."/>
            <person name="Scholtmeijer K."/>
            <person name="Baars J.J.P."/>
            <person name="van Peer A."/>
        </authorList>
    </citation>
    <scope>NUCLEOTIDE SEQUENCE [LARGE SCALE GENOMIC DNA]</scope>
    <source>
        <strain evidence="11 12">H119_p4</strain>
    </source>
</reference>
<dbReference type="Gene3D" id="3.30.1370.210">
    <property type="match status" value="1"/>
</dbReference>
<dbReference type="InterPro" id="IPR019734">
    <property type="entry name" value="TPR_rpt"/>
</dbReference>
<keyword evidence="3 9" id="KW-0812">Transmembrane</keyword>
<evidence type="ECO:0000256" key="2">
    <source>
        <dbReference type="ARBA" id="ARBA00022475"/>
    </source>
</evidence>
<keyword evidence="6" id="KW-0802">TPR repeat</keyword>
<protein>
    <recommendedName>
        <fullName evidence="10">C3H1-type domain-containing protein</fullName>
    </recommendedName>
</protein>
<dbReference type="SMART" id="SM00356">
    <property type="entry name" value="ZnF_C3H1"/>
    <property type="match status" value="2"/>
</dbReference>
<dbReference type="GO" id="GO:0005886">
    <property type="term" value="C:plasma membrane"/>
    <property type="evidence" value="ECO:0007669"/>
    <property type="project" value="UniProtKB-SubCell"/>
</dbReference>
<dbReference type="SMART" id="SM00028">
    <property type="entry name" value="TPR"/>
    <property type="match status" value="3"/>
</dbReference>
<keyword evidence="7" id="KW-0862">Zinc</keyword>
<evidence type="ECO:0000256" key="6">
    <source>
        <dbReference type="PROSITE-ProRule" id="PRU00339"/>
    </source>
</evidence>
<proteinExistence type="predicted"/>
<evidence type="ECO:0000256" key="9">
    <source>
        <dbReference type="SAM" id="Phobius"/>
    </source>
</evidence>
<dbReference type="Gene3D" id="1.25.40.10">
    <property type="entry name" value="Tetratricopeptide repeat domain"/>
    <property type="match status" value="1"/>
</dbReference>
<dbReference type="PANTHER" id="PTHR34187">
    <property type="entry name" value="FGR18P"/>
    <property type="match status" value="1"/>
</dbReference>